<name>A0AAV8TW84_9ROSI</name>
<proteinExistence type="predicted"/>
<dbReference type="PROSITE" id="PS50846">
    <property type="entry name" value="HMA_2"/>
    <property type="match status" value="1"/>
</dbReference>
<feature type="domain" description="HMA" evidence="1">
    <location>
        <begin position="2"/>
        <end position="71"/>
    </location>
</feature>
<dbReference type="PANTHER" id="PTHR46932">
    <property type="entry name" value="HEAVY METAL-ASSOCIATED ISOPRENYLATED PLANT PROTEIN 47"/>
    <property type="match status" value="1"/>
</dbReference>
<dbReference type="Proteomes" id="UP001159364">
    <property type="component" value="Linkage Group LG03"/>
</dbReference>
<comment type="caution">
    <text evidence="2">The sequence shown here is derived from an EMBL/GenBank/DDBJ whole genome shotgun (WGS) entry which is preliminary data.</text>
</comment>
<dbReference type="AlphaFoldDB" id="A0AAV8TW84"/>
<sequence>MKQKIVLKVAMHCQKCHRKALKIVAVTDGVTFVSIEGDFKEIVVVIGDNIDPVKLTAKLRKKVGATEIISVVTM</sequence>
<reference evidence="2 3" key="1">
    <citation type="submission" date="2021-09" db="EMBL/GenBank/DDBJ databases">
        <title>Genomic insights and catalytic innovation underlie evolution of tropane alkaloids biosynthesis.</title>
        <authorList>
            <person name="Wang Y.-J."/>
            <person name="Tian T."/>
            <person name="Huang J.-P."/>
            <person name="Huang S.-X."/>
        </authorList>
    </citation>
    <scope>NUCLEOTIDE SEQUENCE [LARGE SCALE GENOMIC DNA]</scope>
    <source>
        <strain evidence="2">KIB-2018</strain>
        <tissue evidence="2">Leaf</tissue>
    </source>
</reference>
<keyword evidence="3" id="KW-1185">Reference proteome</keyword>
<dbReference type="Gene3D" id="3.30.70.100">
    <property type="match status" value="1"/>
</dbReference>
<organism evidence="2 3">
    <name type="scientific">Erythroxylum novogranatense</name>
    <dbReference type="NCBI Taxonomy" id="1862640"/>
    <lineage>
        <taxon>Eukaryota</taxon>
        <taxon>Viridiplantae</taxon>
        <taxon>Streptophyta</taxon>
        <taxon>Embryophyta</taxon>
        <taxon>Tracheophyta</taxon>
        <taxon>Spermatophyta</taxon>
        <taxon>Magnoliopsida</taxon>
        <taxon>eudicotyledons</taxon>
        <taxon>Gunneridae</taxon>
        <taxon>Pentapetalae</taxon>
        <taxon>rosids</taxon>
        <taxon>fabids</taxon>
        <taxon>Malpighiales</taxon>
        <taxon>Erythroxylaceae</taxon>
        <taxon>Erythroxylum</taxon>
    </lineage>
</organism>
<evidence type="ECO:0000313" key="3">
    <source>
        <dbReference type="Proteomes" id="UP001159364"/>
    </source>
</evidence>
<dbReference type="InterPro" id="IPR042885">
    <property type="entry name" value="HIPP47/16"/>
</dbReference>
<dbReference type="Pfam" id="PF00403">
    <property type="entry name" value="HMA"/>
    <property type="match status" value="1"/>
</dbReference>
<dbReference type="InterPro" id="IPR036163">
    <property type="entry name" value="HMA_dom_sf"/>
</dbReference>
<gene>
    <name evidence="2" type="ORF">K2173_013268</name>
</gene>
<accession>A0AAV8TW84</accession>
<protein>
    <recommendedName>
        <fullName evidence="1">HMA domain-containing protein</fullName>
    </recommendedName>
</protein>
<evidence type="ECO:0000259" key="1">
    <source>
        <dbReference type="PROSITE" id="PS50846"/>
    </source>
</evidence>
<dbReference type="EMBL" id="JAIWQS010000003">
    <property type="protein sequence ID" value="KAJ8770314.1"/>
    <property type="molecule type" value="Genomic_DNA"/>
</dbReference>
<dbReference type="InterPro" id="IPR006121">
    <property type="entry name" value="HMA_dom"/>
</dbReference>
<dbReference type="SUPFAM" id="SSF55008">
    <property type="entry name" value="HMA, heavy metal-associated domain"/>
    <property type="match status" value="1"/>
</dbReference>
<dbReference type="PANTHER" id="PTHR46932:SF12">
    <property type="entry name" value="HEAVY METAL-ASSOCIATED ISOPRENYLATED PLANT PROTEIN 47"/>
    <property type="match status" value="1"/>
</dbReference>
<dbReference type="GO" id="GO:0046872">
    <property type="term" value="F:metal ion binding"/>
    <property type="evidence" value="ECO:0007669"/>
    <property type="project" value="InterPro"/>
</dbReference>
<evidence type="ECO:0000313" key="2">
    <source>
        <dbReference type="EMBL" id="KAJ8770314.1"/>
    </source>
</evidence>